<dbReference type="EMBL" id="SLVV01000005">
    <property type="protein sequence ID" value="TCN25405.1"/>
    <property type="molecule type" value="Genomic_DNA"/>
</dbReference>
<name>A0A4R2BFY2_9BACI</name>
<evidence type="ECO:0008006" key="3">
    <source>
        <dbReference type="Google" id="ProtNLM"/>
    </source>
</evidence>
<protein>
    <recommendedName>
        <fullName evidence="3">YtzH-like protein</fullName>
    </recommendedName>
</protein>
<accession>A0A4R2BFY2</accession>
<dbReference type="RefSeq" id="WP_241993879.1">
    <property type="nucleotide sequence ID" value="NZ_CP033044.1"/>
</dbReference>
<reference evidence="1 2" key="1">
    <citation type="journal article" date="2015" name="Stand. Genomic Sci.">
        <title>Genomic Encyclopedia of Bacterial and Archaeal Type Strains, Phase III: the genomes of soil and plant-associated and newly described type strains.</title>
        <authorList>
            <person name="Whitman W.B."/>
            <person name="Woyke T."/>
            <person name="Klenk H.P."/>
            <person name="Zhou Y."/>
            <person name="Lilburn T.G."/>
            <person name="Beck B.J."/>
            <person name="De Vos P."/>
            <person name="Vandamme P."/>
            <person name="Eisen J.A."/>
            <person name="Garrity G."/>
            <person name="Hugenholtz P."/>
            <person name="Kyrpides N.C."/>
        </authorList>
    </citation>
    <scope>NUCLEOTIDE SEQUENCE [LARGE SCALE GENOMIC DNA]</scope>
    <source>
        <strain evidence="1 2">CV53</strain>
    </source>
</reference>
<evidence type="ECO:0000313" key="2">
    <source>
        <dbReference type="Proteomes" id="UP000295689"/>
    </source>
</evidence>
<keyword evidence="2" id="KW-1185">Reference proteome</keyword>
<organism evidence="1 2">
    <name type="scientific">Mesobacillus foraminis</name>
    <dbReference type="NCBI Taxonomy" id="279826"/>
    <lineage>
        <taxon>Bacteria</taxon>
        <taxon>Bacillati</taxon>
        <taxon>Bacillota</taxon>
        <taxon>Bacilli</taxon>
        <taxon>Bacillales</taxon>
        <taxon>Bacillaceae</taxon>
        <taxon>Mesobacillus</taxon>
    </lineage>
</organism>
<gene>
    <name evidence="1" type="ORF">EV146_10561</name>
</gene>
<sequence>MSYYEHPDKQGLFQAAQQGMKQATDVYTGMDPSSPEYGSQLSNLMQEVNEAIQQIQTAISYASDHQRMQLGQYLDILQSILTDVNKLN</sequence>
<dbReference type="AlphaFoldDB" id="A0A4R2BFY2"/>
<comment type="caution">
    <text evidence="1">The sequence shown here is derived from an EMBL/GenBank/DDBJ whole genome shotgun (WGS) entry which is preliminary data.</text>
</comment>
<proteinExistence type="predicted"/>
<dbReference type="Proteomes" id="UP000295689">
    <property type="component" value="Unassembled WGS sequence"/>
</dbReference>
<evidence type="ECO:0000313" key="1">
    <source>
        <dbReference type="EMBL" id="TCN25405.1"/>
    </source>
</evidence>